<dbReference type="EMBL" id="CBXV010000001">
    <property type="protein sequence ID" value="CDM64107.1"/>
    <property type="molecule type" value="Genomic_DNA"/>
</dbReference>
<dbReference type="STRING" id="454194.PYK22_00099"/>
<name>A0A0B6WTV7_9BACT</name>
<dbReference type="InterPro" id="IPR011042">
    <property type="entry name" value="6-blade_b-propeller_TolB-like"/>
</dbReference>
<dbReference type="PANTHER" id="PTHR47572:SF4">
    <property type="entry name" value="LACTONASE DRP35"/>
    <property type="match status" value="1"/>
</dbReference>
<gene>
    <name evidence="1" type="ORF">PYK22_00099</name>
</gene>
<evidence type="ECO:0000313" key="1">
    <source>
        <dbReference type="EMBL" id="CDM64107.1"/>
    </source>
</evidence>
<dbReference type="PANTHER" id="PTHR47572">
    <property type="entry name" value="LIPOPROTEIN-RELATED"/>
    <property type="match status" value="1"/>
</dbReference>
<dbReference type="Proteomes" id="UP000031518">
    <property type="component" value="Unassembled WGS sequence"/>
</dbReference>
<organism evidence="1 2">
    <name type="scientific">Pyrinomonas methylaliphatogenes</name>
    <dbReference type="NCBI Taxonomy" id="454194"/>
    <lineage>
        <taxon>Bacteria</taxon>
        <taxon>Pseudomonadati</taxon>
        <taxon>Acidobacteriota</taxon>
        <taxon>Blastocatellia</taxon>
        <taxon>Blastocatellales</taxon>
        <taxon>Pyrinomonadaceae</taxon>
        <taxon>Pyrinomonas</taxon>
    </lineage>
</organism>
<dbReference type="Gene3D" id="2.120.10.30">
    <property type="entry name" value="TolB, C-terminal domain"/>
    <property type="match status" value="1"/>
</dbReference>
<dbReference type="AlphaFoldDB" id="A0A0B6WTV7"/>
<dbReference type="InterPro" id="IPR051262">
    <property type="entry name" value="SMP-30/CGR1_Lactonase"/>
</dbReference>
<accession>A0A0B6WTV7</accession>
<keyword evidence="2" id="KW-1185">Reference proteome</keyword>
<evidence type="ECO:0000313" key="2">
    <source>
        <dbReference type="Proteomes" id="UP000031518"/>
    </source>
</evidence>
<proteinExistence type="predicted"/>
<protein>
    <submittedName>
        <fullName evidence="1">Gluconolactonase</fullName>
    </submittedName>
</protein>
<reference evidence="1 2" key="2">
    <citation type="submission" date="2015-01" db="EMBL/GenBank/DDBJ databases">
        <title>Complete genome sequence of Pyrinomonas methylaliphatogenes type strain K22T.</title>
        <authorList>
            <person name="Lee K.C.Y."/>
            <person name="Power J.F."/>
            <person name="Dunfield P.F."/>
            <person name="Morgan X.C."/>
            <person name="Huttenhower C."/>
            <person name="Stott M.B."/>
        </authorList>
    </citation>
    <scope>NUCLEOTIDE SEQUENCE [LARGE SCALE GENOMIC DNA]</scope>
    <source>
        <strain evidence="1 2">K22</strain>
    </source>
</reference>
<sequence>MSEIGKILRVDPPAAIPGGEVVIECADFDTSHLRSCRAQFDGVQGWLVAASPRRVLAIVPELDHSGEVEVRLVCRAGRSSAAQLKLGMKLADDLHMVANPVFDPDDSSLYVTRSGSRGQRVPNSLLRLNAAGELIPVTDEIVNPTGLAFDRNGQLYVTSRLDGTVYRVSVFGEVMPFAKDLGVATGLAFDRNGYLYVGDRTGTIYRVSGFGEAENWAQLEPSVAAYHLAFGPDDALYVTGPTVSSYDVVMRIDEAGRSSVFYRGLGRPQGLAFDREGYLYVAASLRGRRGIVRISPDGSRAEMFVAGMNVVGLAFGPDGEMVVATSEAIYRLAMGIRGLLVA</sequence>
<dbReference type="RefSeq" id="WP_162199761.1">
    <property type="nucleotide sequence ID" value="NZ_CBXV010000001.1"/>
</dbReference>
<reference evidence="1 2" key="1">
    <citation type="submission" date="2013-12" db="EMBL/GenBank/DDBJ databases">
        <authorList>
            <person name="Stott M."/>
        </authorList>
    </citation>
    <scope>NUCLEOTIDE SEQUENCE [LARGE SCALE GENOMIC DNA]</scope>
    <source>
        <strain evidence="1 2">K22</strain>
    </source>
</reference>
<dbReference type="SUPFAM" id="SSF63829">
    <property type="entry name" value="Calcium-dependent phosphotriesterase"/>
    <property type="match status" value="1"/>
</dbReference>